<name>A0A087BBI6_9BIFI</name>
<dbReference type="PANTHER" id="PTHR32251:SF15">
    <property type="entry name" value="3-OXO-5-ALPHA-STEROID 4-DEHYDROGENASE (DUF1295)"/>
    <property type="match status" value="1"/>
</dbReference>
<feature type="transmembrane region" description="Helical" evidence="1">
    <location>
        <begin position="179"/>
        <end position="197"/>
    </location>
</feature>
<organism evidence="2 3">
    <name type="scientific">Bifidobacterium magnum</name>
    <dbReference type="NCBI Taxonomy" id="1692"/>
    <lineage>
        <taxon>Bacteria</taxon>
        <taxon>Bacillati</taxon>
        <taxon>Actinomycetota</taxon>
        <taxon>Actinomycetes</taxon>
        <taxon>Bifidobacteriales</taxon>
        <taxon>Bifidobacteriaceae</taxon>
        <taxon>Bifidobacterium</taxon>
    </lineage>
</organism>
<keyword evidence="3" id="KW-1185">Reference proteome</keyword>
<proteinExistence type="predicted"/>
<comment type="caution">
    <text evidence="2">The sequence shown here is derived from an EMBL/GenBank/DDBJ whole genome shotgun (WGS) entry which is preliminary data.</text>
</comment>
<feature type="transmembrane region" description="Helical" evidence="1">
    <location>
        <begin position="102"/>
        <end position="121"/>
    </location>
</feature>
<protein>
    <submittedName>
        <fullName evidence="2">Uncharacterized protein</fullName>
    </submittedName>
</protein>
<feature type="transmembrane region" description="Helical" evidence="1">
    <location>
        <begin position="127"/>
        <end position="149"/>
    </location>
</feature>
<dbReference type="PROSITE" id="PS50244">
    <property type="entry name" value="S5A_REDUCTASE"/>
    <property type="match status" value="1"/>
</dbReference>
<gene>
    <name evidence="2" type="ORF">BMAGN_0347</name>
</gene>
<dbReference type="GO" id="GO:0016020">
    <property type="term" value="C:membrane"/>
    <property type="evidence" value="ECO:0007669"/>
    <property type="project" value="TreeGrafter"/>
</dbReference>
<keyword evidence="1" id="KW-1133">Transmembrane helix</keyword>
<accession>A0A087BBI6</accession>
<feature type="transmembrane region" description="Helical" evidence="1">
    <location>
        <begin position="203"/>
        <end position="221"/>
    </location>
</feature>
<keyword evidence="1" id="KW-0812">Transmembrane</keyword>
<dbReference type="RefSeq" id="WP_022860128.1">
    <property type="nucleotide sequence ID" value="NZ_JGZB01000004.1"/>
</dbReference>
<dbReference type="eggNOG" id="COG3752">
    <property type="taxonomic scope" value="Bacteria"/>
</dbReference>
<dbReference type="InterPro" id="IPR010721">
    <property type="entry name" value="UstE-like"/>
</dbReference>
<dbReference type="Proteomes" id="UP000029052">
    <property type="component" value="Unassembled WGS sequence"/>
</dbReference>
<sequence>MGFFIIFLVALAVCSVGFKRYIWFISIGYGFSVAAIGVALLVMFGVQGRLHVIPVIMASLAIVYGLRLGGYLLIREYRSASYHDVMQDAIENGSRVKAPLKIVTWLACALLYACEVSPILFRLDNNAANDVVGIVGASIMGAGIVLESFSDFTKNRFKQRHPHGFCNVGPFKLVRCPNYLGEVLTWTGVFVSGVTIYDGAWQWIAAIGGYLCIVWIMFGGARRLELRQNKEYGDDPAYQHYAKHTPILIPFIPLYGVANAKWLIG</sequence>
<reference evidence="2 3" key="1">
    <citation type="submission" date="2014-03" db="EMBL/GenBank/DDBJ databases">
        <title>Genomics of Bifidobacteria.</title>
        <authorList>
            <person name="Ventura M."/>
            <person name="Milani C."/>
            <person name="Lugli G.A."/>
        </authorList>
    </citation>
    <scope>NUCLEOTIDE SEQUENCE [LARGE SCALE GENOMIC DNA]</scope>
    <source>
        <strain evidence="2 3">LMG 11591</strain>
    </source>
</reference>
<feature type="transmembrane region" description="Helical" evidence="1">
    <location>
        <begin position="21"/>
        <end position="46"/>
    </location>
</feature>
<feature type="transmembrane region" description="Helical" evidence="1">
    <location>
        <begin position="52"/>
        <end position="74"/>
    </location>
</feature>
<evidence type="ECO:0000313" key="2">
    <source>
        <dbReference type="EMBL" id="KFI68386.1"/>
    </source>
</evidence>
<dbReference type="Gene3D" id="1.20.120.1630">
    <property type="match status" value="1"/>
</dbReference>
<evidence type="ECO:0000313" key="3">
    <source>
        <dbReference type="Proteomes" id="UP000029052"/>
    </source>
</evidence>
<dbReference type="Pfam" id="PF06966">
    <property type="entry name" value="DUF1295"/>
    <property type="match status" value="1"/>
</dbReference>
<dbReference type="EMBL" id="JGZB01000004">
    <property type="protein sequence ID" value="KFI68386.1"/>
    <property type="molecule type" value="Genomic_DNA"/>
</dbReference>
<dbReference type="AlphaFoldDB" id="A0A087BBI6"/>
<dbReference type="PANTHER" id="PTHR32251">
    <property type="entry name" value="3-OXO-5-ALPHA-STEROID 4-DEHYDROGENASE"/>
    <property type="match status" value="1"/>
</dbReference>
<evidence type="ECO:0000256" key="1">
    <source>
        <dbReference type="SAM" id="Phobius"/>
    </source>
</evidence>
<keyword evidence="1" id="KW-0472">Membrane</keyword>